<dbReference type="InterPro" id="IPR035994">
    <property type="entry name" value="Nucleoside_phosphorylase_sf"/>
</dbReference>
<evidence type="ECO:0000256" key="1">
    <source>
        <dbReference type="SAM" id="MobiDB-lite"/>
    </source>
</evidence>
<organism evidence="4 5">
    <name type="scientific">Talaromyces amestolkiae</name>
    <dbReference type="NCBI Taxonomy" id="1196081"/>
    <lineage>
        <taxon>Eukaryota</taxon>
        <taxon>Fungi</taxon>
        <taxon>Dikarya</taxon>
        <taxon>Ascomycota</taxon>
        <taxon>Pezizomycotina</taxon>
        <taxon>Eurotiomycetes</taxon>
        <taxon>Eurotiomycetidae</taxon>
        <taxon>Eurotiales</taxon>
        <taxon>Trichocomaceae</taxon>
        <taxon>Talaromyces</taxon>
        <taxon>Talaromyces sect. Talaromyces</taxon>
    </lineage>
</organism>
<dbReference type="PANTHER" id="PTHR46082:SF6">
    <property type="entry name" value="AAA+ ATPASE DOMAIN-CONTAINING PROTEIN-RELATED"/>
    <property type="match status" value="1"/>
</dbReference>
<gene>
    <name evidence="4" type="ORF">BHQ10_004453</name>
</gene>
<comment type="caution">
    <text evidence="4">The sequence shown here is derived from an EMBL/GenBank/DDBJ whole genome shotgun (WGS) entry which is preliminary data.</text>
</comment>
<dbReference type="AlphaFoldDB" id="A0A364KY78"/>
<feature type="region of interest" description="Disordered" evidence="1">
    <location>
        <begin position="234"/>
        <end position="261"/>
    </location>
</feature>
<dbReference type="InterPro" id="IPR053137">
    <property type="entry name" value="NLR-like"/>
</dbReference>
<dbReference type="STRING" id="1196081.A0A364KY78"/>
<sequence length="876" mass="99101">MENILDLCRDVFPWVGKLATLLGRDTQDNRFAHLGGELFILANQIPYSDQAGINSKLFKVAELVNKACSITAQISRNKHVRGNKLLGALQRILECMEDKPAEEILVRDIRRSLTQFVQQNLEYTSLLHFITDCQRAMDSPDTTSDEQIRLFSKDTSYPTQVNNTLYTQLRMYSTCSCSTQHLDYARLRLNSEHDTRDDETIPFELLFAASTTSYHTTNCQYRWREAKISVARHNEPSRKKQVSFTIQSSSPSPTTQSKSLLPNGLRKVETEGFCRLIGSEKNKPIHFYIQNNVMKFNDTVQGNIWRDFLPQAGISLAEWLEQTVHLSNRVKVTLAYTIARSVWQYYNSYWMVSPWTHENIQMLKENISDRKQIRPHPYFTTKLDKYKQQILDYCIADDLFHMYPNVLALGVILVEIAAKKPLRPDSPHYLWDETTINEYYEWAWTTASCSDLGNTIGAAYNAVVNNCLDPEIFGECSIDQSKPEKGLEIRQSLLYEKVVLPLRGLYHAYKDDWEIEEIPGSDIPISSNIFRTDDHNARIKPANRTQFNVAIFCALPLEADAVRELFEEIWGEEGENYGKAIGDENTYTLGKIQHHNVVLVHMADMGKGAASQAASSVRSSYPEVKLGLVVGVCGGVPNDDLILGDVVISDGIVQYDLGRQLSDTFLTRAGPYQPNRKIQGMLAKLKGLRVRERVETKLSQNLKILQIKPGLKRSYYPGIDKDELFQSTYRHKHQDPASCTTCGACEGKTDPVCEEARKLTCQELGCQKGSLVPRQRLVEAAAKRSSPNPKIHFGLVGSGDTVMKSGQHRNETAAQHNLIAFEMEASGVCGNLPCLVIKGVCDYADSHKNKHWQDYAAATAAACMKAILEEHEWQES</sequence>
<evidence type="ECO:0000313" key="4">
    <source>
        <dbReference type="EMBL" id="RAO68441.1"/>
    </source>
</evidence>
<protein>
    <submittedName>
        <fullName evidence="4">Uncharacterized protein</fullName>
    </submittedName>
</protein>
<dbReference type="GeneID" id="63793669"/>
<dbReference type="Pfam" id="PF01048">
    <property type="entry name" value="PNP_UDP_1"/>
    <property type="match status" value="1"/>
</dbReference>
<dbReference type="RefSeq" id="XP_040732957.1">
    <property type="nucleotide sequence ID" value="XM_040876820.1"/>
</dbReference>
<evidence type="ECO:0000259" key="2">
    <source>
        <dbReference type="Pfam" id="PF01048"/>
    </source>
</evidence>
<dbReference type="Proteomes" id="UP000249363">
    <property type="component" value="Unassembled WGS sequence"/>
</dbReference>
<feature type="compositionally biased region" description="Low complexity" evidence="1">
    <location>
        <begin position="247"/>
        <end position="257"/>
    </location>
</feature>
<reference evidence="4 5" key="1">
    <citation type="journal article" date="2017" name="Biotechnol. Biofuels">
        <title>Differential beta-glucosidase expression as a function of carbon source availability in Talaromyces amestolkiae: a genomic and proteomic approach.</title>
        <authorList>
            <person name="de Eugenio L.I."/>
            <person name="Mendez-Liter J.A."/>
            <person name="Nieto-Dominguez M."/>
            <person name="Alonso L."/>
            <person name="Gil-Munoz J."/>
            <person name="Barriuso J."/>
            <person name="Prieto A."/>
            <person name="Martinez M.J."/>
        </authorList>
    </citation>
    <scope>NUCLEOTIDE SEQUENCE [LARGE SCALE GENOMIC DNA]</scope>
    <source>
        <strain evidence="4 5">CIB</strain>
    </source>
</reference>
<dbReference type="Gene3D" id="3.40.50.1580">
    <property type="entry name" value="Nucleoside phosphorylase domain"/>
    <property type="match status" value="1"/>
</dbReference>
<dbReference type="InterPro" id="IPR056002">
    <property type="entry name" value="DUF7580"/>
</dbReference>
<feature type="domain" description="DUF7580" evidence="3">
    <location>
        <begin position="161"/>
        <end position="503"/>
    </location>
</feature>
<evidence type="ECO:0000259" key="3">
    <source>
        <dbReference type="Pfam" id="PF24476"/>
    </source>
</evidence>
<dbReference type="GO" id="GO:0009116">
    <property type="term" value="P:nucleoside metabolic process"/>
    <property type="evidence" value="ECO:0007669"/>
    <property type="project" value="InterPro"/>
</dbReference>
<feature type="domain" description="Nucleoside phosphorylase" evidence="2">
    <location>
        <begin position="549"/>
        <end position="662"/>
    </location>
</feature>
<dbReference type="PANTHER" id="PTHR46082">
    <property type="entry name" value="ATP/GTP-BINDING PROTEIN-RELATED"/>
    <property type="match status" value="1"/>
</dbReference>
<dbReference type="OrthoDB" id="20872at2759"/>
<dbReference type="EMBL" id="MIKG01000007">
    <property type="protein sequence ID" value="RAO68441.1"/>
    <property type="molecule type" value="Genomic_DNA"/>
</dbReference>
<name>A0A364KY78_TALAM</name>
<dbReference type="GO" id="GO:0003824">
    <property type="term" value="F:catalytic activity"/>
    <property type="evidence" value="ECO:0007669"/>
    <property type="project" value="InterPro"/>
</dbReference>
<dbReference type="Pfam" id="PF24476">
    <property type="entry name" value="DUF7580"/>
    <property type="match status" value="1"/>
</dbReference>
<dbReference type="InterPro" id="IPR000845">
    <property type="entry name" value="Nucleoside_phosphorylase_d"/>
</dbReference>
<accession>A0A364KY78</accession>
<proteinExistence type="predicted"/>
<dbReference type="SUPFAM" id="SSF53167">
    <property type="entry name" value="Purine and uridine phosphorylases"/>
    <property type="match status" value="1"/>
</dbReference>
<evidence type="ECO:0000313" key="5">
    <source>
        <dbReference type="Proteomes" id="UP000249363"/>
    </source>
</evidence>
<keyword evidence="5" id="KW-1185">Reference proteome</keyword>